<dbReference type="AlphaFoldDB" id="A0A855X8F7"/>
<dbReference type="PANTHER" id="PTHR32432">
    <property type="entry name" value="CELL DIVISION PROTEIN FTSA-RELATED"/>
    <property type="match status" value="1"/>
</dbReference>
<dbReference type="SUPFAM" id="SSF53067">
    <property type="entry name" value="Actin-like ATPase domain"/>
    <property type="match status" value="1"/>
</dbReference>
<name>A0A855X8F7_9BACT</name>
<sequence length="539" mass="60405">MRELKSVGPTESENARQVETDVQQIAAGYTETPIPPKPLRQLGRRIACAVDQTGIQLAVATRLLRNSRLIDVRKVYFPSRLEGLEERSSFASQTIEEYVRRHGGRRCHVTTLIGGPETVFRIFPMPNLPDDTLRNAVTFEAKKQIPFPIQDCQYDFRQVYRIGADGRAGVKIGLIAATKRAIDESIEPFVSAGLTVESVYHAHDVLGQLLADLPDFGHENLYTLVNVQRYRTEISYYRGANLEFHHLCSLGSSFLANRSDITVFEYFAESLAGEIQNSLDYYTGQYSGQFTSRIYIYGDLAYTDELIELMHDHYGYEFRRFPAAKLKRFKTSNRVSPDTLPVCLPVIAACLNRAKLADLLPDQLALTQQLRRVNQYGMAVLVLLAAVLGLGWLAAKSQITTSQKQLEAATIQVESLKTTKLYDTYDLLKQDIATGQMYLQMTNPGTSYFGLEMKELSRVTPSSIRLLSFELNPDNPEKNFMLHGMAVSAAIPPEVIVAEYIEALLASPLFDQVKIANYSKRQGPQGFELAFTLTLKGAA</sequence>
<dbReference type="EMBL" id="PQAP01000001">
    <property type="protein sequence ID" value="PWB76454.1"/>
    <property type="molecule type" value="Genomic_DNA"/>
</dbReference>
<dbReference type="InterPro" id="IPR050696">
    <property type="entry name" value="FtsA/MreB"/>
</dbReference>
<keyword evidence="1" id="KW-0812">Transmembrane</keyword>
<organism evidence="2 3">
    <name type="scientific">candidate division GN15 bacterium</name>
    <dbReference type="NCBI Taxonomy" id="2072418"/>
    <lineage>
        <taxon>Bacteria</taxon>
        <taxon>candidate division GN15</taxon>
    </lineage>
</organism>
<dbReference type="Proteomes" id="UP000250918">
    <property type="component" value="Unassembled WGS sequence"/>
</dbReference>
<dbReference type="Gene3D" id="3.30.1490.300">
    <property type="match status" value="1"/>
</dbReference>
<accession>A0A855X8F7</accession>
<dbReference type="InterPro" id="IPR043129">
    <property type="entry name" value="ATPase_NBD"/>
</dbReference>
<evidence type="ECO:0008006" key="4">
    <source>
        <dbReference type="Google" id="ProtNLM"/>
    </source>
</evidence>
<evidence type="ECO:0000313" key="3">
    <source>
        <dbReference type="Proteomes" id="UP000250918"/>
    </source>
</evidence>
<reference evidence="2 3" key="1">
    <citation type="journal article" date="2018" name="ISME J.">
        <title>A methanotrophic archaeon couples anaerobic oxidation of methane to Fe(III) reduction.</title>
        <authorList>
            <person name="Cai C."/>
            <person name="Leu A.O."/>
            <person name="Xie G.J."/>
            <person name="Guo J."/>
            <person name="Feng Y."/>
            <person name="Zhao J.X."/>
            <person name="Tyson G.W."/>
            <person name="Yuan Z."/>
            <person name="Hu S."/>
        </authorList>
    </citation>
    <scope>NUCLEOTIDE SEQUENCE [LARGE SCALE GENOMIC DNA]</scope>
    <source>
        <strain evidence="2">FeB_12</strain>
    </source>
</reference>
<keyword evidence="1" id="KW-0472">Membrane</keyword>
<protein>
    <recommendedName>
        <fullName evidence="4">Pilus assembly protein PilM</fullName>
    </recommendedName>
</protein>
<dbReference type="InterPro" id="IPR005883">
    <property type="entry name" value="PilM"/>
</dbReference>
<comment type="caution">
    <text evidence="2">The sequence shown here is derived from an EMBL/GenBank/DDBJ whole genome shotgun (WGS) entry which is preliminary data.</text>
</comment>
<dbReference type="PANTHER" id="PTHR32432:SF3">
    <property type="entry name" value="ETHANOLAMINE UTILIZATION PROTEIN EUTJ"/>
    <property type="match status" value="1"/>
</dbReference>
<gene>
    <name evidence="2" type="ORF">C3F09_00350</name>
</gene>
<keyword evidence="1" id="KW-1133">Transmembrane helix</keyword>
<evidence type="ECO:0000256" key="1">
    <source>
        <dbReference type="SAM" id="Phobius"/>
    </source>
</evidence>
<feature type="transmembrane region" description="Helical" evidence="1">
    <location>
        <begin position="376"/>
        <end position="395"/>
    </location>
</feature>
<evidence type="ECO:0000313" key="2">
    <source>
        <dbReference type="EMBL" id="PWB76454.1"/>
    </source>
</evidence>
<proteinExistence type="predicted"/>
<dbReference type="Pfam" id="PF11104">
    <property type="entry name" value="PilM_2"/>
    <property type="match status" value="1"/>
</dbReference>